<proteinExistence type="predicted"/>
<dbReference type="GO" id="GO:0035438">
    <property type="term" value="F:cyclic-di-GMP binding"/>
    <property type="evidence" value="ECO:0007669"/>
    <property type="project" value="InterPro"/>
</dbReference>
<feature type="domain" description="PilZ" evidence="1">
    <location>
        <begin position="99"/>
        <end position="204"/>
    </location>
</feature>
<evidence type="ECO:0000313" key="3">
    <source>
        <dbReference type="EMBL" id="RHW39330.1"/>
    </source>
</evidence>
<dbReference type="Gene3D" id="2.40.10.220">
    <property type="entry name" value="predicted glycosyltransferase like domains"/>
    <property type="match status" value="1"/>
</dbReference>
<dbReference type="InterPro" id="IPR009926">
    <property type="entry name" value="T3SS_YcgR_PilZN"/>
</dbReference>
<accession>A0A396SCH9</accession>
<reference evidence="3 4" key="1">
    <citation type="submission" date="2018-08" db="EMBL/GenBank/DDBJ databases">
        <title>Lysinibacillus sp. YLB-03 draft genome sequence.</title>
        <authorList>
            <person name="Yu L."/>
        </authorList>
    </citation>
    <scope>NUCLEOTIDE SEQUENCE [LARGE SCALE GENOMIC DNA]</scope>
    <source>
        <strain evidence="3 4">YLB-03</strain>
    </source>
</reference>
<dbReference type="Pfam" id="PF07238">
    <property type="entry name" value="PilZ"/>
    <property type="match status" value="1"/>
</dbReference>
<dbReference type="RefSeq" id="WP_118874342.1">
    <property type="nucleotide sequence ID" value="NZ_QWEI01000001.1"/>
</dbReference>
<evidence type="ECO:0000259" key="1">
    <source>
        <dbReference type="Pfam" id="PF07238"/>
    </source>
</evidence>
<dbReference type="OrthoDB" id="1951449at2"/>
<evidence type="ECO:0000313" key="4">
    <source>
        <dbReference type="Proteomes" id="UP000265692"/>
    </source>
</evidence>
<dbReference type="EMBL" id="QWEI01000001">
    <property type="protein sequence ID" value="RHW39330.1"/>
    <property type="molecule type" value="Genomic_DNA"/>
</dbReference>
<comment type="caution">
    <text evidence="3">The sequence shown here is derived from an EMBL/GenBank/DDBJ whole genome shotgun (WGS) entry which is preliminary data.</text>
</comment>
<keyword evidence="4" id="KW-1185">Reference proteome</keyword>
<name>A0A396SCH9_9BACL</name>
<protein>
    <submittedName>
        <fullName evidence="3">Glycosyltransferase</fullName>
    </submittedName>
</protein>
<organism evidence="3 4">
    <name type="scientific">Ureibacillus yapensis</name>
    <dbReference type="NCBI Taxonomy" id="2304605"/>
    <lineage>
        <taxon>Bacteria</taxon>
        <taxon>Bacillati</taxon>
        <taxon>Bacillota</taxon>
        <taxon>Bacilli</taxon>
        <taxon>Bacillales</taxon>
        <taxon>Caryophanaceae</taxon>
        <taxon>Ureibacillus</taxon>
    </lineage>
</organism>
<sequence>MQLKIGTALTLEPTYTERVEKFRCKVIEQDSHTLYIDYPINTQTNKTAFLVDGSQFRATFITENNISYAFNTEVVGRKMGNIPMIKLYCPPEEEFIKIQRREFVRVNTAADVAVKIRNNFHQFVTEDISAGGMALHLKNEPPFKEGDEVELTIVLPYINGDIRYVQTSAKIVRIFEKNQQKLASIQFLDTAQVDKQLIVRFCFERQLMVRKIQDAHSIV</sequence>
<gene>
    <name evidence="3" type="ORF">D1B33_00330</name>
</gene>
<dbReference type="InterPro" id="IPR009875">
    <property type="entry name" value="PilZ_domain"/>
</dbReference>
<keyword evidence="3" id="KW-0808">Transferase</keyword>
<dbReference type="Proteomes" id="UP000265692">
    <property type="component" value="Unassembled WGS sequence"/>
</dbReference>
<dbReference type="SUPFAM" id="SSF141371">
    <property type="entry name" value="PilZ domain-like"/>
    <property type="match status" value="1"/>
</dbReference>
<dbReference type="Pfam" id="PF12945">
    <property type="entry name" value="PilZNR"/>
    <property type="match status" value="1"/>
</dbReference>
<feature type="domain" description="Type III secretion system flagellar brake protein YcgR PilZN" evidence="2">
    <location>
        <begin position="4"/>
        <end position="90"/>
    </location>
</feature>
<dbReference type="GO" id="GO:0016740">
    <property type="term" value="F:transferase activity"/>
    <property type="evidence" value="ECO:0007669"/>
    <property type="project" value="UniProtKB-KW"/>
</dbReference>
<evidence type="ECO:0000259" key="2">
    <source>
        <dbReference type="Pfam" id="PF12945"/>
    </source>
</evidence>
<dbReference type="AlphaFoldDB" id="A0A396SCH9"/>